<evidence type="ECO:0000313" key="2">
    <source>
        <dbReference type="EMBL" id="ODS33365.1"/>
    </source>
</evidence>
<evidence type="ECO:0000259" key="1">
    <source>
        <dbReference type="Pfam" id="PF13643"/>
    </source>
</evidence>
<comment type="caution">
    <text evidence="2">The sequence shown here is derived from an EMBL/GenBank/DDBJ whole genome shotgun (WGS) entry which is preliminary data.</text>
</comment>
<accession>A0A1E3XCK2</accession>
<sequence length="211" mass="24347">MERVRWRELALWRITCPFCSEKGNFSVEHHAEKNKPNSKKKLNFDTLKCGNCAGYVMTLWTATADFGSQLHSFKVLPWPLRIDSYPEHWPEGVGRYWLQAKRSLTDENWDAAALMARSSLQVALRDNGAVGSSLKQEIEDLSSKGILPPIMKEWSDNVRELGNESAHPKPGQPPTATRDAKDIVNFLDFLLEYLYTLPHRIEQYRKRDEEK</sequence>
<evidence type="ECO:0000313" key="3">
    <source>
        <dbReference type="Proteomes" id="UP000094056"/>
    </source>
</evidence>
<dbReference type="Proteomes" id="UP000094056">
    <property type="component" value="Unassembled WGS sequence"/>
</dbReference>
<protein>
    <recommendedName>
        <fullName evidence="1">DUF4145 domain-containing protein</fullName>
    </recommendedName>
</protein>
<dbReference type="AlphaFoldDB" id="A0A1E3XCK2"/>
<name>A0A1E3XCK2_9BACT</name>
<organism evidence="2 3">
    <name type="scientific">Candidatus Scalindua rubra</name>
    <dbReference type="NCBI Taxonomy" id="1872076"/>
    <lineage>
        <taxon>Bacteria</taxon>
        <taxon>Pseudomonadati</taxon>
        <taxon>Planctomycetota</taxon>
        <taxon>Candidatus Brocadiia</taxon>
        <taxon>Candidatus Brocadiales</taxon>
        <taxon>Candidatus Scalinduaceae</taxon>
        <taxon>Candidatus Scalindua</taxon>
    </lineage>
</organism>
<dbReference type="Pfam" id="PF13643">
    <property type="entry name" value="DUF4145"/>
    <property type="match status" value="1"/>
</dbReference>
<gene>
    <name evidence="2" type="ORF">SCARUB_01474</name>
</gene>
<reference evidence="2 3" key="1">
    <citation type="submission" date="2016-07" db="EMBL/GenBank/DDBJ databases">
        <title>Draft genome of Scalindua rubra, obtained from a brine-seawater interface in the Red Sea, sheds light on salt adaptation in anammox bacteria.</title>
        <authorList>
            <person name="Speth D.R."/>
            <person name="Lagkouvardos I."/>
            <person name="Wang Y."/>
            <person name="Qian P.-Y."/>
            <person name="Dutilh B.E."/>
            <person name="Jetten M.S."/>
        </authorList>
    </citation>
    <scope>NUCLEOTIDE SEQUENCE [LARGE SCALE GENOMIC DNA]</scope>
    <source>
        <strain evidence="2">BSI-1</strain>
    </source>
</reference>
<feature type="domain" description="DUF4145" evidence="1">
    <location>
        <begin position="101"/>
        <end position="187"/>
    </location>
</feature>
<dbReference type="InterPro" id="IPR025285">
    <property type="entry name" value="DUF4145"/>
</dbReference>
<proteinExistence type="predicted"/>
<dbReference type="EMBL" id="MAYW01000030">
    <property type="protein sequence ID" value="ODS33365.1"/>
    <property type="molecule type" value="Genomic_DNA"/>
</dbReference>